<evidence type="ECO:0000313" key="2">
    <source>
        <dbReference type="EMBL" id="KAJ7325492.1"/>
    </source>
</evidence>
<evidence type="ECO:0000256" key="1">
    <source>
        <dbReference type="SAM" id="MobiDB-lite"/>
    </source>
</evidence>
<gene>
    <name evidence="2" type="ORF">DFH08DRAFT_817165</name>
</gene>
<dbReference type="Proteomes" id="UP001218218">
    <property type="component" value="Unassembled WGS sequence"/>
</dbReference>
<keyword evidence="3" id="KW-1185">Reference proteome</keyword>
<feature type="compositionally biased region" description="Basic and acidic residues" evidence="1">
    <location>
        <begin position="154"/>
        <end position="165"/>
    </location>
</feature>
<sequence length="252" mass="29021">MWIRYKNTERTLITDPDVALWDQSWDKADLIPVQAVVLLWVAVLSHPKLLRHKDQGSRINLNCNEKVMHTTGAMVCTVPNVFAIAVMRKFTIFWLSREKISDQCTRSWMPPQTNGDHSDLWYHLGKLLNTRQKVRKWVPDPGKTQSAIEPKASSMDRREKIREQTLKGLGKAKNEKSNIMERKRNRRKTGTGGTPQGTSKGSENVPEVGEHQQNPKASRMEKAVRKSEIKRIWPSCCTHHKGWRKETGCFGR</sequence>
<reference evidence="2" key="1">
    <citation type="submission" date="2023-03" db="EMBL/GenBank/DDBJ databases">
        <title>Massive genome expansion in bonnet fungi (Mycena s.s.) driven by repeated elements and novel gene families across ecological guilds.</title>
        <authorList>
            <consortium name="Lawrence Berkeley National Laboratory"/>
            <person name="Harder C.B."/>
            <person name="Miyauchi S."/>
            <person name="Viragh M."/>
            <person name="Kuo A."/>
            <person name="Thoen E."/>
            <person name="Andreopoulos B."/>
            <person name="Lu D."/>
            <person name="Skrede I."/>
            <person name="Drula E."/>
            <person name="Henrissat B."/>
            <person name="Morin E."/>
            <person name="Kohler A."/>
            <person name="Barry K."/>
            <person name="LaButti K."/>
            <person name="Morin E."/>
            <person name="Salamov A."/>
            <person name="Lipzen A."/>
            <person name="Mereny Z."/>
            <person name="Hegedus B."/>
            <person name="Baldrian P."/>
            <person name="Stursova M."/>
            <person name="Weitz H."/>
            <person name="Taylor A."/>
            <person name="Grigoriev I.V."/>
            <person name="Nagy L.G."/>
            <person name="Martin F."/>
            <person name="Kauserud H."/>
        </authorList>
    </citation>
    <scope>NUCLEOTIDE SEQUENCE</scope>
    <source>
        <strain evidence="2">CBHHK002</strain>
    </source>
</reference>
<feature type="compositionally biased region" description="Basic and acidic residues" evidence="1">
    <location>
        <begin position="172"/>
        <end position="182"/>
    </location>
</feature>
<evidence type="ECO:0000313" key="3">
    <source>
        <dbReference type="Proteomes" id="UP001218218"/>
    </source>
</evidence>
<accession>A0AAD6ZIW2</accession>
<feature type="compositionally biased region" description="Basic and acidic residues" evidence="1">
    <location>
        <begin position="218"/>
        <end position="228"/>
    </location>
</feature>
<protein>
    <submittedName>
        <fullName evidence="2">Uncharacterized protein</fullName>
    </submittedName>
</protein>
<name>A0AAD6ZIW2_9AGAR</name>
<proteinExistence type="predicted"/>
<comment type="caution">
    <text evidence="2">The sequence shown here is derived from an EMBL/GenBank/DDBJ whole genome shotgun (WGS) entry which is preliminary data.</text>
</comment>
<organism evidence="2 3">
    <name type="scientific">Mycena albidolilacea</name>
    <dbReference type="NCBI Taxonomy" id="1033008"/>
    <lineage>
        <taxon>Eukaryota</taxon>
        <taxon>Fungi</taxon>
        <taxon>Dikarya</taxon>
        <taxon>Basidiomycota</taxon>
        <taxon>Agaricomycotina</taxon>
        <taxon>Agaricomycetes</taxon>
        <taxon>Agaricomycetidae</taxon>
        <taxon>Agaricales</taxon>
        <taxon>Marasmiineae</taxon>
        <taxon>Mycenaceae</taxon>
        <taxon>Mycena</taxon>
    </lineage>
</organism>
<dbReference type="AlphaFoldDB" id="A0AAD6ZIW2"/>
<dbReference type="EMBL" id="JARIHO010000044">
    <property type="protein sequence ID" value="KAJ7325492.1"/>
    <property type="molecule type" value="Genomic_DNA"/>
</dbReference>
<feature type="region of interest" description="Disordered" evidence="1">
    <location>
        <begin position="137"/>
        <end position="228"/>
    </location>
</feature>